<feature type="domain" description="PDZ" evidence="1">
    <location>
        <begin position="1"/>
        <end position="64"/>
    </location>
</feature>
<dbReference type="SUPFAM" id="SSF50156">
    <property type="entry name" value="PDZ domain-like"/>
    <property type="match status" value="1"/>
</dbReference>
<dbReference type="Proteomes" id="UP000250572">
    <property type="component" value="Unassembled WGS sequence"/>
</dbReference>
<dbReference type="EMBL" id="NHOQ01001904">
    <property type="protein sequence ID" value="PWA21743.1"/>
    <property type="molecule type" value="Genomic_DNA"/>
</dbReference>
<dbReference type="Pfam" id="PF17820">
    <property type="entry name" value="PDZ_6"/>
    <property type="match status" value="1"/>
</dbReference>
<evidence type="ECO:0000313" key="2">
    <source>
        <dbReference type="EMBL" id="PWA21743.1"/>
    </source>
</evidence>
<name>A0A315VR13_GAMAF</name>
<organism evidence="2 3">
    <name type="scientific">Gambusia affinis</name>
    <name type="common">Western mosquitofish</name>
    <name type="synonym">Heterandria affinis</name>
    <dbReference type="NCBI Taxonomy" id="33528"/>
    <lineage>
        <taxon>Eukaryota</taxon>
        <taxon>Metazoa</taxon>
        <taxon>Chordata</taxon>
        <taxon>Craniata</taxon>
        <taxon>Vertebrata</taxon>
        <taxon>Euteleostomi</taxon>
        <taxon>Actinopterygii</taxon>
        <taxon>Neopterygii</taxon>
        <taxon>Teleostei</taxon>
        <taxon>Neoteleostei</taxon>
        <taxon>Acanthomorphata</taxon>
        <taxon>Ovalentaria</taxon>
        <taxon>Atherinomorphae</taxon>
        <taxon>Cyprinodontiformes</taxon>
        <taxon>Poeciliidae</taxon>
        <taxon>Poeciliinae</taxon>
        <taxon>Gambusia</taxon>
    </lineage>
</organism>
<dbReference type="Gene3D" id="2.30.42.10">
    <property type="match status" value="1"/>
</dbReference>
<proteinExistence type="predicted"/>
<dbReference type="PROSITE" id="PS50106">
    <property type="entry name" value="PDZ"/>
    <property type="match status" value="1"/>
</dbReference>
<evidence type="ECO:0000313" key="3">
    <source>
        <dbReference type="Proteomes" id="UP000250572"/>
    </source>
</evidence>
<dbReference type="InterPro" id="IPR001478">
    <property type="entry name" value="PDZ"/>
</dbReference>
<keyword evidence="3" id="KW-1185">Reference proteome</keyword>
<evidence type="ECO:0000259" key="1">
    <source>
        <dbReference type="PROSITE" id="PS50106"/>
    </source>
</evidence>
<sequence length="64" mass="6953">MFRDQNTSMKVKGVFIRAVVPDSPAAKCEKLEPGDRILAVNGVSLLGLDYERITTLNTSPGGKF</sequence>
<dbReference type="AlphaFoldDB" id="A0A315VR13"/>
<dbReference type="SMART" id="SM00228">
    <property type="entry name" value="PDZ"/>
    <property type="match status" value="1"/>
</dbReference>
<gene>
    <name evidence="2" type="ORF">CCH79_00003455</name>
</gene>
<dbReference type="InterPro" id="IPR036034">
    <property type="entry name" value="PDZ_sf"/>
</dbReference>
<protein>
    <recommendedName>
        <fullName evidence="1">PDZ domain-containing protein</fullName>
    </recommendedName>
</protein>
<comment type="caution">
    <text evidence="2">The sequence shown here is derived from an EMBL/GenBank/DDBJ whole genome shotgun (WGS) entry which is preliminary data.</text>
</comment>
<reference evidence="2 3" key="1">
    <citation type="journal article" date="2018" name="G3 (Bethesda)">
        <title>A High-Quality Reference Genome for the Invasive Mosquitofish Gambusia affinis Using a Chicago Library.</title>
        <authorList>
            <person name="Hoffberg S.L."/>
            <person name="Troendle N.J."/>
            <person name="Glenn T.C."/>
            <person name="Mahmud O."/>
            <person name="Louha S."/>
            <person name="Chalopin D."/>
            <person name="Bennetzen J.L."/>
            <person name="Mauricio R."/>
        </authorList>
    </citation>
    <scope>NUCLEOTIDE SEQUENCE [LARGE SCALE GENOMIC DNA]</scope>
    <source>
        <strain evidence="2">NE01/NJP1002.9</strain>
        <tissue evidence="2">Muscle</tissue>
    </source>
</reference>
<accession>A0A315VR13</accession>
<dbReference type="InterPro" id="IPR041489">
    <property type="entry name" value="PDZ_6"/>
</dbReference>